<dbReference type="EMBL" id="JAAXLA010000007">
    <property type="protein sequence ID" value="NMH96822.1"/>
    <property type="molecule type" value="Genomic_DNA"/>
</dbReference>
<feature type="transmembrane region" description="Helical" evidence="7">
    <location>
        <begin position="190"/>
        <end position="209"/>
    </location>
</feature>
<dbReference type="PANTHER" id="PTHR43045:SF1">
    <property type="entry name" value="SHIKIMATE TRANSPORTER"/>
    <property type="match status" value="1"/>
</dbReference>
<evidence type="ECO:0000259" key="8">
    <source>
        <dbReference type="PROSITE" id="PS50850"/>
    </source>
</evidence>
<feature type="transmembrane region" description="Helical" evidence="7">
    <location>
        <begin position="335"/>
        <end position="360"/>
    </location>
</feature>
<dbReference type="SUPFAM" id="SSF103473">
    <property type="entry name" value="MFS general substrate transporter"/>
    <property type="match status" value="1"/>
</dbReference>
<dbReference type="InterPro" id="IPR005829">
    <property type="entry name" value="Sugar_transporter_CS"/>
</dbReference>
<proteinExistence type="predicted"/>
<keyword evidence="2" id="KW-0813">Transport</keyword>
<comment type="subcellular location">
    <subcellularLocation>
        <location evidence="1">Cell membrane</location>
        <topology evidence="1">Multi-pass membrane protein</topology>
    </subcellularLocation>
</comment>
<dbReference type="InterPro" id="IPR036259">
    <property type="entry name" value="MFS_trans_sf"/>
</dbReference>
<dbReference type="PROSITE" id="PS50850">
    <property type="entry name" value="MFS"/>
    <property type="match status" value="1"/>
</dbReference>
<feature type="transmembrane region" description="Helical" evidence="7">
    <location>
        <begin position="165"/>
        <end position="184"/>
    </location>
</feature>
<dbReference type="Pfam" id="PF07690">
    <property type="entry name" value="MFS_1"/>
    <property type="match status" value="1"/>
</dbReference>
<sequence length="453" mass="47429">MQAGEQHLGAAPANPRKVAFASFIGTTVEWYDFFIYGTAAALVLGKLFFPTVSPTVGLIASFATFGVAFVARPVGAVIAGHIGDRLGRKTVLVASLMTMGVATLLIGLLPTFATIGIWAPVLLTVLRFVQGLGIGAEWAGAVLMATEHAPPGKRGLYGSWPQIGVPAGSLLATATFAIVSSVAGDGFLTWGWRIPFVLSFALVVTGLVIRLRLAEPRAFAEVQRRGETAKQPVVEVLRRHPRNVVLAIGARFSDTLIFYIVSVFVLSYATTTLGVSRGVVLTGVIIGSALELLMMPLMGALSDRVGRRPVFLAGAGFAVAFAYPFFLLVDTGNPVLIWVAIVLMLLGGHAPTFSTSAALLSEMFPTRLRMSGSSVSYNISSMLAAAPAPLIATALLGWSGGSSWPVALYVAAGAALAFAAVFAVRETFRTDMDATGAPDVIESTGQTAADVVR</sequence>
<evidence type="ECO:0000256" key="1">
    <source>
        <dbReference type="ARBA" id="ARBA00004651"/>
    </source>
</evidence>
<keyword evidence="10" id="KW-1185">Reference proteome</keyword>
<feature type="transmembrane region" description="Helical" evidence="7">
    <location>
        <begin position="125"/>
        <end position="145"/>
    </location>
</feature>
<keyword evidence="6 7" id="KW-0472">Membrane</keyword>
<keyword evidence="3" id="KW-1003">Cell membrane</keyword>
<evidence type="ECO:0000256" key="3">
    <source>
        <dbReference type="ARBA" id="ARBA00022475"/>
    </source>
</evidence>
<comment type="caution">
    <text evidence="9">The sequence shown here is derived from an EMBL/GenBank/DDBJ whole genome shotgun (WGS) entry which is preliminary data.</text>
</comment>
<dbReference type="Gene3D" id="1.20.1250.20">
    <property type="entry name" value="MFS general substrate transporter like domains"/>
    <property type="match status" value="2"/>
</dbReference>
<feature type="transmembrane region" description="Helical" evidence="7">
    <location>
        <begin position="406"/>
        <end position="424"/>
    </location>
</feature>
<gene>
    <name evidence="9" type="ORF">HF526_05755</name>
</gene>
<name>A0ABX1S8B3_9PSEU</name>
<keyword evidence="5 7" id="KW-1133">Transmembrane helix</keyword>
<feature type="transmembrane region" description="Helical" evidence="7">
    <location>
        <begin position="278"/>
        <end position="298"/>
    </location>
</feature>
<feature type="transmembrane region" description="Helical" evidence="7">
    <location>
        <begin position="55"/>
        <end position="79"/>
    </location>
</feature>
<feature type="transmembrane region" description="Helical" evidence="7">
    <location>
        <begin position="30"/>
        <end position="49"/>
    </location>
</feature>
<accession>A0ABX1S8B3</accession>
<evidence type="ECO:0000256" key="2">
    <source>
        <dbReference type="ARBA" id="ARBA00022448"/>
    </source>
</evidence>
<dbReference type="InterPro" id="IPR020846">
    <property type="entry name" value="MFS_dom"/>
</dbReference>
<dbReference type="InterPro" id="IPR011701">
    <property type="entry name" value="MFS"/>
</dbReference>
<feature type="domain" description="Major facilitator superfamily (MFS) profile" evidence="8">
    <location>
        <begin position="18"/>
        <end position="429"/>
    </location>
</feature>
<protein>
    <submittedName>
        <fullName evidence="9">MHS family MFS transporter</fullName>
    </submittedName>
</protein>
<reference evidence="9 10" key="1">
    <citation type="submission" date="2020-04" db="EMBL/GenBank/DDBJ databases">
        <authorList>
            <person name="Klaysubun C."/>
            <person name="Duangmal K."/>
            <person name="Lipun K."/>
        </authorList>
    </citation>
    <scope>NUCLEOTIDE SEQUENCE [LARGE SCALE GENOMIC DNA]</scope>
    <source>
        <strain evidence="9 10">K10HN5</strain>
    </source>
</reference>
<dbReference type="PROSITE" id="PS00216">
    <property type="entry name" value="SUGAR_TRANSPORT_1"/>
    <property type="match status" value="1"/>
</dbReference>
<keyword evidence="4 7" id="KW-0812">Transmembrane</keyword>
<organism evidence="9 10">
    <name type="scientific">Pseudonocardia acidicola</name>
    <dbReference type="NCBI Taxonomy" id="2724939"/>
    <lineage>
        <taxon>Bacteria</taxon>
        <taxon>Bacillati</taxon>
        <taxon>Actinomycetota</taxon>
        <taxon>Actinomycetes</taxon>
        <taxon>Pseudonocardiales</taxon>
        <taxon>Pseudonocardiaceae</taxon>
        <taxon>Pseudonocardia</taxon>
    </lineage>
</organism>
<evidence type="ECO:0000256" key="6">
    <source>
        <dbReference type="ARBA" id="ARBA00023136"/>
    </source>
</evidence>
<evidence type="ECO:0000256" key="4">
    <source>
        <dbReference type="ARBA" id="ARBA00022692"/>
    </source>
</evidence>
<dbReference type="CDD" id="cd17369">
    <property type="entry name" value="MFS_ShiA_like"/>
    <property type="match status" value="1"/>
</dbReference>
<evidence type="ECO:0000313" key="10">
    <source>
        <dbReference type="Proteomes" id="UP000820669"/>
    </source>
</evidence>
<dbReference type="Proteomes" id="UP000820669">
    <property type="component" value="Unassembled WGS sequence"/>
</dbReference>
<evidence type="ECO:0000256" key="7">
    <source>
        <dbReference type="SAM" id="Phobius"/>
    </source>
</evidence>
<dbReference type="PANTHER" id="PTHR43045">
    <property type="entry name" value="SHIKIMATE TRANSPORTER"/>
    <property type="match status" value="1"/>
</dbReference>
<feature type="transmembrane region" description="Helical" evidence="7">
    <location>
        <begin position="381"/>
        <end position="400"/>
    </location>
</feature>
<evidence type="ECO:0000256" key="5">
    <source>
        <dbReference type="ARBA" id="ARBA00022989"/>
    </source>
</evidence>
<feature type="transmembrane region" description="Helical" evidence="7">
    <location>
        <begin position="91"/>
        <end position="119"/>
    </location>
</feature>
<feature type="transmembrane region" description="Helical" evidence="7">
    <location>
        <begin position="244"/>
        <end position="266"/>
    </location>
</feature>
<feature type="transmembrane region" description="Helical" evidence="7">
    <location>
        <begin position="310"/>
        <end position="329"/>
    </location>
</feature>
<dbReference type="RefSeq" id="WP_169380214.1">
    <property type="nucleotide sequence ID" value="NZ_JAAXLA010000007.1"/>
</dbReference>
<evidence type="ECO:0000313" key="9">
    <source>
        <dbReference type="EMBL" id="NMH96822.1"/>
    </source>
</evidence>